<comment type="caution">
    <text evidence="2">The sequence shown here is derived from an EMBL/GenBank/DDBJ whole genome shotgun (WGS) entry which is preliminary data.</text>
</comment>
<dbReference type="GO" id="GO:0015643">
    <property type="term" value="F:toxic substance binding"/>
    <property type="evidence" value="ECO:0007669"/>
    <property type="project" value="InterPro"/>
</dbReference>
<evidence type="ECO:0000259" key="1">
    <source>
        <dbReference type="Pfam" id="PF09204"/>
    </source>
</evidence>
<dbReference type="GO" id="GO:0030153">
    <property type="term" value="P:bacteriocin immunity"/>
    <property type="evidence" value="ECO:0007669"/>
    <property type="project" value="InterPro"/>
</dbReference>
<dbReference type="InterPro" id="IPR036471">
    <property type="entry name" value="Colicin_D_sf"/>
</dbReference>
<organism evidence="2 3">
    <name type="scientific">Haloarcula marismortui ATCC 33799</name>
    <dbReference type="NCBI Taxonomy" id="662475"/>
    <lineage>
        <taxon>Archaea</taxon>
        <taxon>Methanobacteriati</taxon>
        <taxon>Methanobacteriota</taxon>
        <taxon>Stenosarchaea group</taxon>
        <taxon>Halobacteria</taxon>
        <taxon>Halobacteriales</taxon>
        <taxon>Haloarculaceae</taxon>
        <taxon>Haloarcula</taxon>
    </lineage>
</organism>
<evidence type="ECO:0000313" key="2">
    <source>
        <dbReference type="EMBL" id="EMA18424.1"/>
    </source>
</evidence>
<keyword evidence="3" id="KW-1185">Reference proteome</keyword>
<accession>M0KE02</accession>
<protein>
    <recommendedName>
        <fullName evidence="1">Colicin D immunity protein domain-containing protein</fullName>
    </recommendedName>
</protein>
<dbReference type="InterPro" id="IPR015287">
    <property type="entry name" value="Colicin_D_immunity_dom"/>
</dbReference>
<sequence>MTMKAVQRANKYLDLIRSYTDGEIEASEFMHTYLTEFKEDYQDVAPDEPYEVLEQLFFACDVYCDDPELRGKHDIGERQFFKEAAYARRRLEEMLNEMEESGSNE</sequence>
<dbReference type="AlphaFoldDB" id="M0KE02"/>
<dbReference type="EMBL" id="AOLS01000053">
    <property type="protein sequence ID" value="EMA18424.1"/>
    <property type="molecule type" value="Genomic_DNA"/>
</dbReference>
<proteinExistence type="predicted"/>
<gene>
    <name evidence="2" type="ORF">C435_09489</name>
</gene>
<feature type="domain" description="Colicin D immunity protein" evidence="1">
    <location>
        <begin position="11"/>
        <end position="87"/>
    </location>
</feature>
<dbReference type="Pfam" id="PF09204">
    <property type="entry name" value="Colicin_immun"/>
    <property type="match status" value="1"/>
</dbReference>
<dbReference type="Proteomes" id="UP000011687">
    <property type="component" value="Unassembled WGS sequence"/>
</dbReference>
<name>M0KE02_9EURY</name>
<evidence type="ECO:0000313" key="3">
    <source>
        <dbReference type="Proteomes" id="UP000011687"/>
    </source>
</evidence>
<reference evidence="2 3" key="1">
    <citation type="journal article" date="2014" name="PLoS Genet.">
        <title>Phylogenetically driven sequencing of extremely halophilic archaea reveals strategies for static and dynamic osmo-response.</title>
        <authorList>
            <person name="Becker E.A."/>
            <person name="Seitzer P.M."/>
            <person name="Tritt A."/>
            <person name="Larsen D."/>
            <person name="Krusor M."/>
            <person name="Yao A.I."/>
            <person name="Wu D."/>
            <person name="Madern D."/>
            <person name="Eisen J.A."/>
            <person name="Darling A.E."/>
            <person name="Facciotti M.T."/>
        </authorList>
    </citation>
    <scope>NUCLEOTIDE SEQUENCE [LARGE SCALE GENOMIC DNA]</scope>
    <source>
        <strain evidence="2 3">ATCC 33799</strain>
    </source>
</reference>
<dbReference type="Gene3D" id="1.20.120.650">
    <property type="entry name" value="Colicin D"/>
    <property type="match status" value="1"/>
</dbReference>